<dbReference type="Proteomes" id="UP001595833">
    <property type="component" value="Unassembled WGS sequence"/>
</dbReference>
<gene>
    <name evidence="2" type="ORF">ACFPFM_00805</name>
</gene>
<feature type="compositionally biased region" description="Basic residues" evidence="1">
    <location>
        <begin position="155"/>
        <end position="170"/>
    </location>
</feature>
<accession>A0ABV9XSC2</accession>
<dbReference type="RefSeq" id="WP_344034783.1">
    <property type="nucleotide sequence ID" value="NZ_BAAAKE010000002.1"/>
</dbReference>
<evidence type="ECO:0000256" key="1">
    <source>
        <dbReference type="SAM" id="MobiDB-lite"/>
    </source>
</evidence>
<reference evidence="3" key="1">
    <citation type="journal article" date="2019" name="Int. J. Syst. Evol. Microbiol.">
        <title>The Global Catalogue of Microorganisms (GCM) 10K type strain sequencing project: providing services to taxonomists for standard genome sequencing and annotation.</title>
        <authorList>
            <consortium name="The Broad Institute Genomics Platform"/>
            <consortium name="The Broad Institute Genome Sequencing Center for Infectious Disease"/>
            <person name="Wu L."/>
            <person name="Ma J."/>
        </authorList>
    </citation>
    <scope>NUCLEOTIDE SEQUENCE [LARGE SCALE GENOMIC DNA]</scope>
    <source>
        <strain evidence="3">KCTC 12848</strain>
    </source>
</reference>
<evidence type="ECO:0000313" key="2">
    <source>
        <dbReference type="EMBL" id="MFC5052284.1"/>
    </source>
</evidence>
<comment type="caution">
    <text evidence="2">The sequence shown here is derived from an EMBL/GenBank/DDBJ whole genome shotgun (WGS) entry which is preliminary data.</text>
</comment>
<dbReference type="EMBL" id="JBHSJB010000003">
    <property type="protein sequence ID" value="MFC5052284.1"/>
    <property type="molecule type" value="Genomic_DNA"/>
</dbReference>
<proteinExistence type="predicted"/>
<keyword evidence="3" id="KW-1185">Reference proteome</keyword>
<sequence length="181" mass="20002">MPGAVLTLTAHQGYAYQVVDGADLDQDDPPVWNVVEGEEAAVVVDGVPRAWSPPVLVGQWLHRLRVREYRNSLGAWYAARFEFVAGGETTRRFSVEGKPAWRVPPGHGDEGYWADGDLAEKKPASATSATPSPTWPAGWCWTRTRCATGWTRSCPRGRPRTRWSPRRTRRWTGSTASGSPA</sequence>
<protein>
    <submittedName>
        <fullName evidence="2">Uncharacterized protein</fullName>
    </submittedName>
</protein>
<organism evidence="2 3">
    <name type="scientific">Saccharothrix xinjiangensis</name>
    <dbReference type="NCBI Taxonomy" id="204798"/>
    <lineage>
        <taxon>Bacteria</taxon>
        <taxon>Bacillati</taxon>
        <taxon>Actinomycetota</taxon>
        <taxon>Actinomycetes</taxon>
        <taxon>Pseudonocardiales</taxon>
        <taxon>Pseudonocardiaceae</taxon>
        <taxon>Saccharothrix</taxon>
    </lineage>
</organism>
<feature type="region of interest" description="Disordered" evidence="1">
    <location>
        <begin position="151"/>
        <end position="181"/>
    </location>
</feature>
<evidence type="ECO:0000313" key="3">
    <source>
        <dbReference type="Proteomes" id="UP001595833"/>
    </source>
</evidence>
<name>A0ABV9XSC2_9PSEU</name>